<evidence type="ECO:0000256" key="3">
    <source>
        <dbReference type="ARBA" id="ARBA00023125"/>
    </source>
</evidence>
<dbReference type="GO" id="GO:0032993">
    <property type="term" value="C:protein-DNA complex"/>
    <property type="evidence" value="ECO:0007669"/>
    <property type="project" value="TreeGrafter"/>
</dbReference>
<sequence length="299" mass="31856">MDTRFLESLLAVVETGSIAGAARRQNLTATAVSQRMRALEQELGCELLSRGAHSAAPTEACLALLPRAQALLREASLLHADVRRESLSGEMRIGAISTVLTSLVPHLLHESADKAPDLKLKLLPGSSSHLYEQLVSGQIDAAILVTPPFTLPKTLTSVPLRSEPLVFISDGAPTRRTVSARVAEEPFIRYDSSSWGGQLAQAYLRHLRLEPDVRFDLDALETISLLVSKGLGNALVPFWPGLEQTGVALTELPDAQAFARGIVLLHASLPARPRAMGLLRDIAVSAASEIGPSAFAAGG</sequence>
<keyword evidence="3" id="KW-0238">DNA-binding</keyword>
<dbReference type="Pfam" id="PF00126">
    <property type="entry name" value="HTH_1"/>
    <property type="match status" value="1"/>
</dbReference>
<dbReference type="Pfam" id="PF03466">
    <property type="entry name" value="LysR_substrate"/>
    <property type="match status" value="1"/>
</dbReference>
<dbReference type="Gene3D" id="1.10.10.10">
    <property type="entry name" value="Winged helix-like DNA-binding domain superfamily/Winged helix DNA-binding domain"/>
    <property type="match status" value="1"/>
</dbReference>
<dbReference type="Gene3D" id="3.40.190.10">
    <property type="entry name" value="Periplasmic binding protein-like II"/>
    <property type="match status" value="2"/>
</dbReference>
<dbReference type="PROSITE" id="PS50931">
    <property type="entry name" value="HTH_LYSR"/>
    <property type="match status" value="1"/>
</dbReference>
<dbReference type="PANTHER" id="PTHR30346">
    <property type="entry name" value="TRANSCRIPTIONAL DUAL REGULATOR HCAR-RELATED"/>
    <property type="match status" value="1"/>
</dbReference>
<dbReference type="RefSeq" id="WP_099556166.1">
    <property type="nucleotide sequence ID" value="NZ_LT960614.1"/>
</dbReference>
<evidence type="ECO:0000313" key="6">
    <source>
        <dbReference type="EMBL" id="SON55694.1"/>
    </source>
</evidence>
<dbReference type="InterPro" id="IPR000847">
    <property type="entry name" value="LysR_HTH_N"/>
</dbReference>
<protein>
    <submittedName>
        <fullName evidence="6">Morphology and auto-aggregation control protein</fullName>
    </submittedName>
</protein>
<dbReference type="KEGG" id="hdi:HDIA_2153"/>
<dbReference type="SUPFAM" id="SSF46785">
    <property type="entry name" value="Winged helix' DNA-binding domain"/>
    <property type="match status" value="1"/>
</dbReference>
<keyword evidence="2" id="KW-0805">Transcription regulation</keyword>
<evidence type="ECO:0000313" key="7">
    <source>
        <dbReference type="Proteomes" id="UP000223606"/>
    </source>
</evidence>
<organism evidence="6 7">
    <name type="scientific">Hartmannibacter diazotrophicus</name>
    <dbReference type="NCBI Taxonomy" id="1482074"/>
    <lineage>
        <taxon>Bacteria</taxon>
        <taxon>Pseudomonadati</taxon>
        <taxon>Pseudomonadota</taxon>
        <taxon>Alphaproteobacteria</taxon>
        <taxon>Hyphomicrobiales</taxon>
        <taxon>Pleomorphomonadaceae</taxon>
        <taxon>Hartmannibacter</taxon>
    </lineage>
</organism>
<dbReference type="OrthoDB" id="196624at2"/>
<dbReference type="GO" id="GO:0003700">
    <property type="term" value="F:DNA-binding transcription factor activity"/>
    <property type="evidence" value="ECO:0007669"/>
    <property type="project" value="InterPro"/>
</dbReference>
<dbReference type="SUPFAM" id="SSF53850">
    <property type="entry name" value="Periplasmic binding protein-like II"/>
    <property type="match status" value="1"/>
</dbReference>
<name>A0A2C9D5U6_9HYPH</name>
<keyword evidence="4" id="KW-0804">Transcription</keyword>
<comment type="similarity">
    <text evidence="1">Belongs to the LysR transcriptional regulatory family.</text>
</comment>
<feature type="domain" description="HTH lysR-type" evidence="5">
    <location>
        <begin position="1"/>
        <end position="58"/>
    </location>
</feature>
<dbReference type="InterPro" id="IPR036388">
    <property type="entry name" value="WH-like_DNA-bd_sf"/>
</dbReference>
<dbReference type="AlphaFoldDB" id="A0A2C9D5U6"/>
<dbReference type="GO" id="GO:0003677">
    <property type="term" value="F:DNA binding"/>
    <property type="evidence" value="ECO:0007669"/>
    <property type="project" value="UniProtKB-KW"/>
</dbReference>
<evidence type="ECO:0000256" key="4">
    <source>
        <dbReference type="ARBA" id="ARBA00023163"/>
    </source>
</evidence>
<evidence type="ECO:0000259" key="5">
    <source>
        <dbReference type="PROSITE" id="PS50931"/>
    </source>
</evidence>
<dbReference type="InterPro" id="IPR005119">
    <property type="entry name" value="LysR_subst-bd"/>
</dbReference>
<dbReference type="EMBL" id="LT960614">
    <property type="protein sequence ID" value="SON55694.1"/>
    <property type="molecule type" value="Genomic_DNA"/>
</dbReference>
<reference evidence="7" key="1">
    <citation type="submission" date="2017-09" db="EMBL/GenBank/DDBJ databases">
        <title>Genome sequence of Nannocystis excedens DSM 71.</title>
        <authorList>
            <person name="Blom J."/>
        </authorList>
    </citation>
    <scope>NUCLEOTIDE SEQUENCE [LARGE SCALE GENOMIC DNA]</scope>
    <source>
        <strain evidence="7">type strain: E19</strain>
    </source>
</reference>
<evidence type="ECO:0000256" key="1">
    <source>
        <dbReference type="ARBA" id="ARBA00009437"/>
    </source>
</evidence>
<gene>
    <name evidence="6" type="primary">oxyR_4</name>
    <name evidence="6" type="ORF">HDIA_2153</name>
</gene>
<dbReference type="InterPro" id="IPR036390">
    <property type="entry name" value="WH_DNA-bd_sf"/>
</dbReference>
<keyword evidence="7" id="KW-1185">Reference proteome</keyword>
<accession>A0A2C9D5U6</accession>
<dbReference type="Proteomes" id="UP000223606">
    <property type="component" value="Chromosome 1"/>
</dbReference>
<dbReference type="PANTHER" id="PTHR30346:SF28">
    <property type="entry name" value="HTH-TYPE TRANSCRIPTIONAL REGULATOR CYNR"/>
    <property type="match status" value="1"/>
</dbReference>
<evidence type="ECO:0000256" key="2">
    <source>
        <dbReference type="ARBA" id="ARBA00023015"/>
    </source>
</evidence>
<proteinExistence type="inferred from homology"/>